<dbReference type="OrthoDB" id="8926424at2"/>
<evidence type="ECO:0008006" key="5">
    <source>
        <dbReference type="Google" id="ProtNLM"/>
    </source>
</evidence>
<protein>
    <recommendedName>
        <fullName evidence="5">Transmembrane protein</fullName>
    </recommendedName>
</protein>
<dbReference type="EMBL" id="PKQE01000004">
    <property type="protein sequence ID" value="PLC41428.1"/>
    <property type="molecule type" value="Genomic_DNA"/>
</dbReference>
<evidence type="ECO:0000256" key="2">
    <source>
        <dbReference type="SAM" id="Phobius"/>
    </source>
</evidence>
<keyword evidence="2" id="KW-0472">Membrane</keyword>
<feature type="transmembrane region" description="Helical" evidence="2">
    <location>
        <begin position="50"/>
        <end position="72"/>
    </location>
</feature>
<dbReference type="AlphaFoldDB" id="A0A2N4TP00"/>
<comment type="caution">
    <text evidence="3">The sequence shown here is derived from an EMBL/GenBank/DDBJ whole genome shotgun (WGS) entry which is preliminary data.</text>
</comment>
<name>A0A2N4TP00_RALPI</name>
<keyword evidence="2" id="KW-1133">Transmembrane helix</keyword>
<evidence type="ECO:0000313" key="3">
    <source>
        <dbReference type="EMBL" id="PLC41428.1"/>
    </source>
</evidence>
<proteinExistence type="predicted"/>
<accession>A0A2N4TP00</accession>
<sequence>MRLPASITAQPPVATEPSHLAAAHVDPTEVSDVEQTAAERKPWWERVSGVVLGGAFSSVAAALIAVTGAIYVGMYHAPWVKSLASHTPTAEQAGDAMSVAMAAGPANAAAPASTAAPAPAEAATQPASPDRVAAARDRMEQRVYSQMQQPRARTVAERETMQDNDDAPAPASPRRHHRGTRYMRHSAPFNAAWYKGA</sequence>
<organism evidence="3 4">
    <name type="scientific">Ralstonia pickettii</name>
    <name type="common">Burkholderia pickettii</name>
    <dbReference type="NCBI Taxonomy" id="329"/>
    <lineage>
        <taxon>Bacteria</taxon>
        <taxon>Pseudomonadati</taxon>
        <taxon>Pseudomonadota</taxon>
        <taxon>Betaproteobacteria</taxon>
        <taxon>Burkholderiales</taxon>
        <taxon>Burkholderiaceae</taxon>
        <taxon>Ralstonia</taxon>
    </lineage>
</organism>
<feature type="compositionally biased region" description="Basic residues" evidence="1">
    <location>
        <begin position="173"/>
        <end position="183"/>
    </location>
</feature>
<dbReference type="Proteomes" id="UP000234456">
    <property type="component" value="Unassembled WGS sequence"/>
</dbReference>
<dbReference type="RefSeq" id="WP_102066674.1">
    <property type="nucleotide sequence ID" value="NZ_PKQE01000004.1"/>
</dbReference>
<keyword evidence="2" id="KW-0812">Transmembrane</keyword>
<evidence type="ECO:0000313" key="4">
    <source>
        <dbReference type="Proteomes" id="UP000234456"/>
    </source>
</evidence>
<gene>
    <name evidence="3" type="ORF">C0Q88_17735</name>
</gene>
<reference evidence="3 4" key="1">
    <citation type="submission" date="2017-12" db="EMBL/GenBank/DDBJ databases">
        <title>Draft genome sequence of Ralstonia pickettii 52.</title>
        <authorList>
            <person name="Zheng B."/>
        </authorList>
    </citation>
    <scope>NUCLEOTIDE SEQUENCE [LARGE SCALE GENOMIC DNA]</scope>
    <source>
        <strain evidence="3 4">52</strain>
    </source>
</reference>
<feature type="region of interest" description="Disordered" evidence="1">
    <location>
        <begin position="110"/>
        <end position="183"/>
    </location>
</feature>
<feature type="compositionally biased region" description="Low complexity" evidence="1">
    <location>
        <begin position="110"/>
        <end position="129"/>
    </location>
</feature>
<evidence type="ECO:0000256" key="1">
    <source>
        <dbReference type="SAM" id="MobiDB-lite"/>
    </source>
</evidence>